<feature type="transmembrane region" description="Helical" evidence="1">
    <location>
        <begin position="90"/>
        <end position="108"/>
    </location>
</feature>
<sequence length="266" mass="30412">MLLPDIALGLDGWKKQRILLMTGGIITLALLLLSWISLLPGSELPLLLLTVFIGSSFLYFGKEYFGPGLYLSVFSVLIIMRGDTSHVLEQAGYVVLGTAITYIIYCWLPLDLSSFALRANIKKSIQDAARLYASYAKHDDLVFYQLRASTWRTMNAIHLLLEKTNKIEEQQSIEEYLERLWELRRLIVLLYYLNITDPKEKNAAIHYCLLLASRLNLLTTKKEKEIFKHHPPIPEHLPKTTDQTLHAMHEAYSRLAHSLKKTGLAT</sequence>
<dbReference type="EMBL" id="JAFITR010000043">
    <property type="protein sequence ID" value="MBN4066957.1"/>
    <property type="molecule type" value="Genomic_DNA"/>
</dbReference>
<accession>A0ABS3AS59</accession>
<gene>
    <name evidence="2" type="ORF">JYU14_02620</name>
</gene>
<proteinExistence type="predicted"/>
<protein>
    <recommendedName>
        <fullName evidence="4">FUSC family protein</fullName>
    </recommendedName>
</protein>
<keyword evidence="3" id="KW-1185">Reference proteome</keyword>
<reference evidence="2 3" key="1">
    <citation type="submission" date="2021-02" db="EMBL/GenBank/DDBJ databases">
        <title>Activity-based single-cell genomes from oceanic crustal fluid captures similar information to metagenomic and metatranscriptomic surveys with orders of magnitude less sampling.</title>
        <authorList>
            <person name="D'Angelo T.S."/>
            <person name="Orcutt B.N."/>
        </authorList>
    </citation>
    <scope>NUCLEOTIDE SEQUENCE [LARGE SCALE GENOMIC DNA]</scope>
    <source>
        <strain evidence="2">AH-315-G07</strain>
    </source>
</reference>
<evidence type="ECO:0000256" key="1">
    <source>
        <dbReference type="SAM" id="Phobius"/>
    </source>
</evidence>
<keyword evidence="1" id="KW-0812">Transmembrane</keyword>
<keyword evidence="1" id="KW-1133">Transmembrane helix</keyword>
<dbReference type="Proteomes" id="UP000722121">
    <property type="component" value="Unassembled WGS sequence"/>
</dbReference>
<evidence type="ECO:0000313" key="2">
    <source>
        <dbReference type="EMBL" id="MBN4066957.1"/>
    </source>
</evidence>
<feature type="transmembrane region" description="Helical" evidence="1">
    <location>
        <begin position="18"/>
        <end position="38"/>
    </location>
</feature>
<evidence type="ECO:0008006" key="4">
    <source>
        <dbReference type="Google" id="ProtNLM"/>
    </source>
</evidence>
<evidence type="ECO:0000313" key="3">
    <source>
        <dbReference type="Proteomes" id="UP000722121"/>
    </source>
</evidence>
<keyword evidence="1" id="KW-0472">Membrane</keyword>
<organism evidence="2 3">
    <name type="scientific">Simkania negevensis</name>
    <dbReference type="NCBI Taxonomy" id="83561"/>
    <lineage>
        <taxon>Bacteria</taxon>
        <taxon>Pseudomonadati</taxon>
        <taxon>Chlamydiota</taxon>
        <taxon>Chlamydiia</taxon>
        <taxon>Parachlamydiales</taxon>
        <taxon>Simkaniaceae</taxon>
        <taxon>Simkania</taxon>
    </lineage>
</organism>
<feature type="transmembrane region" description="Helical" evidence="1">
    <location>
        <begin position="68"/>
        <end position="84"/>
    </location>
</feature>
<comment type="caution">
    <text evidence="2">The sequence shown here is derived from an EMBL/GenBank/DDBJ whole genome shotgun (WGS) entry which is preliminary data.</text>
</comment>
<name>A0ABS3AS59_9BACT</name>